<dbReference type="GO" id="GO:0070461">
    <property type="term" value="C:SAGA-type complex"/>
    <property type="evidence" value="ECO:0007669"/>
    <property type="project" value="InterPro"/>
</dbReference>
<dbReference type="Gene3D" id="2.70.98.10">
    <property type="match status" value="1"/>
</dbReference>
<dbReference type="InterPro" id="IPR025532">
    <property type="entry name" value="G6P_1-epimerase"/>
</dbReference>
<protein>
    <recommendedName>
        <fullName evidence="5">glucose-6-phosphate 1-epimerase</fullName>
        <ecNumber evidence="5">5.1.3.15</ecNumber>
    </recommendedName>
</protein>
<organism evidence="8 9">
    <name type="scientific">Salix dunnii</name>
    <dbReference type="NCBI Taxonomy" id="1413687"/>
    <lineage>
        <taxon>Eukaryota</taxon>
        <taxon>Viridiplantae</taxon>
        <taxon>Streptophyta</taxon>
        <taxon>Embryophyta</taxon>
        <taxon>Tracheophyta</taxon>
        <taxon>Spermatophyta</taxon>
        <taxon>Magnoliopsida</taxon>
        <taxon>eudicotyledons</taxon>
        <taxon>Gunneridae</taxon>
        <taxon>Pentapetalae</taxon>
        <taxon>rosids</taxon>
        <taxon>fabids</taxon>
        <taxon>Malpighiales</taxon>
        <taxon>Salicaceae</taxon>
        <taxon>Saliceae</taxon>
        <taxon>Salix</taxon>
    </lineage>
</organism>
<evidence type="ECO:0000256" key="6">
    <source>
        <dbReference type="ARBA" id="ARBA00022898"/>
    </source>
</evidence>
<evidence type="ECO:0000256" key="2">
    <source>
        <dbReference type="ARBA" id="ARBA00001933"/>
    </source>
</evidence>
<reference evidence="8 9" key="1">
    <citation type="submission" date="2020-10" db="EMBL/GenBank/DDBJ databases">
        <title>Plant Genome Project.</title>
        <authorList>
            <person name="Zhang R.-G."/>
        </authorList>
    </citation>
    <scope>NUCLEOTIDE SEQUENCE [LARGE SCALE GENOMIC DNA]</scope>
    <source>
        <strain evidence="8">FAFU-HL-1</strain>
        <tissue evidence="8">Leaf</tissue>
    </source>
</reference>
<comment type="catalytic activity">
    <reaction evidence="1">
        <text>alpha-D-glucose 6-phosphate = beta-D-glucose 6-phosphate</text>
        <dbReference type="Rhea" id="RHEA:16249"/>
        <dbReference type="ChEBI" id="CHEBI:58225"/>
        <dbReference type="ChEBI" id="CHEBI:58247"/>
        <dbReference type="EC" id="5.1.3.15"/>
    </reaction>
</comment>
<evidence type="ECO:0000256" key="1">
    <source>
        <dbReference type="ARBA" id="ARBA00001096"/>
    </source>
</evidence>
<dbReference type="Gene3D" id="3.40.640.10">
    <property type="entry name" value="Type I PLP-dependent aspartate aminotransferase-like (Major domain)"/>
    <property type="match status" value="1"/>
</dbReference>
<dbReference type="InterPro" id="IPR011013">
    <property type="entry name" value="Gal_mutarotase_sf_dom"/>
</dbReference>
<comment type="caution">
    <text evidence="8">The sequence shown here is derived from an EMBL/GenBank/DDBJ whole genome shotgun (WGS) entry which is preliminary data.</text>
</comment>
<dbReference type="Gene3D" id="3.90.1150.10">
    <property type="entry name" value="Aspartate Aminotransferase, domain 1"/>
    <property type="match status" value="1"/>
</dbReference>
<dbReference type="InterPro" id="IPR008183">
    <property type="entry name" value="Aldose_1/G6P_1-epimerase"/>
</dbReference>
<comment type="similarity">
    <text evidence="4">Belongs to the trans-sulfuration enzymes family.</text>
</comment>
<dbReference type="Pfam" id="PF01053">
    <property type="entry name" value="Cys_Met_Meta_PP"/>
    <property type="match status" value="1"/>
</dbReference>
<dbReference type="Pfam" id="PF01263">
    <property type="entry name" value="Aldose_epim"/>
    <property type="match status" value="1"/>
</dbReference>
<dbReference type="CDD" id="cd22933">
    <property type="entry name" value="HFD_HFI1"/>
    <property type="match status" value="1"/>
</dbReference>
<evidence type="ECO:0000256" key="7">
    <source>
        <dbReference type="ARBA" id="ARBA00023235"/>
    </source>
</evidence>
<dbReference type="CDD" id="cd09020">
    <property type="entry name" value="D-hex-6-P-epi_like"/>
    <property type="match status" value="1"/>
</dbReference>
<dbReference type="EMBL" id="JADGMS010000003">
    <property type="protein sequence ID" value="KAF9686298.1"/>
    <property type="molecule type" value="Genomic_DNA"/>
</dbReference>
<dbReference type="Proteomes" id="UP000657918">
    <property type="component" value="Unassembled WGS sequence"/>
</dbReference>
<dbReference type="GO" id="GO:0005975">
    <property type="term" value="P:carbohydrate metabolic process"/>
    <property type="evidence" value="ECO:0007669"/>
    <property type="project" value="InterPro"/>
</dbReference>
<dbReference type="InterPro" id="IPR015422">
    <property type="entry name" value="PyrdxlP-dep_Trfase_small"/>
</dbReference>
<keyword evidence="9" id="KW-1185">Reference proteome</keyword>
<evidence type="ECO:0000256" key="5">
    <source>
        <dbReference type="ARBA" id="ARBA00012083"/>
    </source>
</evidence>
<evidence type="ECO:0000256" key="4">
    <source>
        <dbReference type="ARBA" id="ARBA00009077"/>
    </source>
</evidence>
<comment type="cofactor">
    <cofactor evidence="2">
        <name>pyridoxal 5'-phosphate</name>
        <dbReference type="ChEBI" id="CHEBI:597326"/>
    </cofactor>
</comment>
<dbReference type="SUPFAM" id="SSF53383">
    <property type="entry name" value="PLP-dependent transferases"/>
    <property type="match status" value="1"/>
</dbReference>
<dbReference type="CDD" id="cd00614">
    <property type="entry name" value="CGS_like"/>
    <property type="match status" value="1"/>
</dbReference>
<comment type="similarity">
    <text evidence="3">Belongs to the glucose-6-phosphate 1-epimerase family.</text>
</comment>
<dbReference type="OrthoDB" id="1659429at2759"/>
<dbReference type="GO" id="GO:0019346">
    <property type="term" value="P:transsulfuration"/>
    <property type="evidence" value="ECO:0007669"/>
    <property type="project" value="InterPro"/>
</dbReference>
<dbReference type="PANTHER" id="PTHR11122">
    <property type="entry name" value="APOSPORY-ASSOCIATED PROTEIN C-RELATED"/>
    <property type="match status" value="1"/>
</dbReference>
<proteinExistence type="inferred from homology"/>
<dbReference type="FunFam" id="3.40.640.10:FF:000046">
    <property type="entry name" value="Cystathionine gamma-lyase"/>
    <property type="match status" value="1"/>
</dbReference>
<name>A0A835THF6_9ROSI</name>
<dbReference type="GO" id="GO:0047938">
    <property type="term" value="F:glucose-6-phosphate 1-epimerase activity"/>
    <property type="evidence" value="ECO:0007669"/>
    <property type="project" value="UniProtKB-EC"/>
</dbReference>
<dbReference type="InterPro" id="IPR000277">
    <property type="entry name" value="Cys/Met-Metab_PyrdxlP-dep_enz"/>
</dbReference>
<dbReference type="GO" id="GO:0030170">
    <property type="term" value="F:pyridoxal phosphate binding"/>
    <property type="evidence" value="ECO:0007669"/>
    <property type="project" value="InterPro"/>
</dbReference>
<dbReference type="InterPro" id="IPR015421">
    <property type="entry name" value="PyrdxlP-dep_Trfase_major"/>
</dbReference>
<keyword evidence="6" id="KW-0663">Pyridoxal phosphate</keyword>
<dbReference type="PANTHER" id="PTHR11122:SF34">
    <property type="entry name" value="GLUCOSE-6-PHOSPHATE 1-EPIMERASE"/>
    <property type="match status" value="1"/>
</dbReference>
<dbReference type="FunFam" id="3.90.1150.10:FF:000087">
    <property type="entry name" value="Putative methionine gamma-lyase"/>
    <property type="match status" value="1"/>
</dbReference>
<dbReference type="GO" id="GO:0030246">
    <property type="term" value="F:carbohydrate binding"/>
    <property type="evidence" value="ECO:0007669"/>
    <property type="project" value="InterPro"/>
</dbReference>
<dbReference type="InterPro" id="IPR015424">
    <property type="entry name" value="PyrdxlP-dep_Trfase"/>
</dbReference>
<dbReference type="InterPro" id="IPR014718">
    <property type="entry name" value="GH-type_carb-bd"/>
</dbReference>
<dbReference type="AlphaFoldDB" id="A0A835THF6"/>
<dbReference type="GO" id="GO:0005737">
    <property type="term" value="C:cytoplasm"/>
    <property type="evidence" value="ECO:0007669"/>
    <property type="project" value="TreeGrafter"/>
</dbReference>
<accession>A0A835THF6</accession>
<evidence type="ECO:0000313" key="9">
    <source>
        <dbReference type="Proteomes" id="UP000657918"/>
    </source>
</evidence>
<sequence length="1115" mass="124108">MEGKKIHCEIESKKQVPAEALATAWHELGEHNGINMSIEASNTFTFKDSETMNRAFQGEVGPKTGIYIYSRHLNPTVLNLGRQIAAIEGTETGYCTASGMSAISSVLLHLCNSGGHVVAAKTLYGGSHSLLTHFLQQKCNITTTFVDIVDLEEVDNAMIEGKTSVLYFESISNPTLIVPNIPELSKIAHAKGVKVVVDNTFAPMILSPAKLGADVVVHSISKYMSGEGDIIAGAICGPAEIVDPMRDPHQGPLMVLGPTMNPKLAFEISGRIPHLSMRMKKHCKRAMKFVTKLKELDPNLDVLYPGLEEHPQHSLLKSMSNKDYGFGGVFCVDMKTEERANRLMDKLQNSSKFGFMGVSLGYYETLMTCSSSSTNSMLDDKEKERAGISPGLIRFSVGYVGTFEQKWSQFTKAYSEINLRPSIRRNFTILQTKRGVCVSLYRRQGMSEETKYVELCKGINGLDKIILREVRGCSAEVYLFGGHVTSWKNEHGEELLFVSSKAIFKPPKAIRGGIPICFPQFSNIGSLETHGFARTRFWTIDNDPPPFPTNSSNKAFIDLILKHSEEDVKIWPHRYEFRLRIILGPGGDLMLTSRIRNTNTDGKPFTFTFAYHTYFNVTDISHMLLLSSEVRVEGLETLDYLDNLRNRERFTEQGDAIVFESEVDKVYLSTPTKIAILDHERKRTFELRKDGLPDAVVWNPWDKRAKAIPDLGDDEYKHMLCVEAACVEKPITLKPGEEWRGRQELSAVPSSYCSGQLDPIGAFSKMQASTQHSRVNLAELKVQIVKRIGAERSKLYFYYLNKFLSLKLSKAEFNKLCVRVIGKDNVLLHNQFICSILKNACNATVPPSPPSCDKEVPTSASDGSYSYPNGKVDFASHHSTVTDDNVASEDGIQKLVRHHQEGEVFHHPAKLALIKQSRDGLVSVHSKEQGEISEISTVTPLQAPLGIPFCTASAGGSHRPLTLTSNDRCSSSYDSGGLLDTQTLRERMQQLVTAHGLDGVSMDSASLLNSGLDVYLKRLIKSCIELISRKCGRDYLTKSNSQKNHSEGKHVNGFLPGHHFQVQNSNMILNGTQEQRSHLPISVQDLKVAMELNPQQLGEDWPLLLEKICTHPSEE</sequence>
<gene>
    <name evidence="8" type="ORF">SADUNF_Sadunf03G0144300</name>
</gene>
<dbReference type="InterPro" id="IPR024738">
    <property type="entry name" value="Hfi1/Tada1"/>
</dbReference>
<dbReference type="Pfam" id="PF12767">
    <property type="entry name" value="SAGA-Tad1"/>
    <property type="match status" value="1"/>
</dbReference>
<dbReference type="SUPFAM" id="SSF74650">
    <property type="entry name" value="Galactose mutarotase-like"/>
    <property type="match status" value="1"/>
</dbReference>
<evidence type="ECO:0000313" key="8">
    <source>
        <dbReference type="EMBL" id="KAF9686298.1"/>
    </source>
</evidence>
<evidence type="ECO:0000256" key="3">
    <source>
        <dbReference type="ARBA" id="ARBA00005866"/>
    </source>
</evidence>
<dbReference type="EC" id="5.1.3.15" evidence="5"/>
<keyword evidence="7" id="KW-0413">Isomerase</keyword>